<dbReference type="EMBL" id="BAAAJE010000015">
    <property type="protein sequence ID" value="GAA1148536.1"/>
    <property type="molecule type" value="Genomic_DNA"/>
</dbReference>
<dbReference type="InterPro" id="IPR036938">
    <property type="entry name" value="PAP2/HPO_sf"/>
</dbReference>
<proteinExistence type="predicted"/>
<organism evidence="1 2">
    <name type="scientific">Nocardioides aquiterrae</name>
    <dbReference type="NCBI Taxonomy" id="203799"/>
    <lineage>
        <taxon>Bacteria</taxon>
        <taxon>Bacillati</taxon>
        <taxon>Actinomycetota</taxon>
        <taxon>Actinomycetes</taxon>
        <taxon>Propionibacteriales</taxon>
        <taxon>Nocardioidaceae</taxon>
        <taxon>Nocardioides</taxon>
    </lineage>
</organism>
<dbReference type="Proteomes" id="UP001499979">
    <property type="component" value="Unassembled WGS sequence"/>
</dbReference>
<keyword evidence="2" id="KW-1185">Reference proteome</keyword>
<protein>
    <recommendedName>
        <fullName evidence="3">Phosphatase PAP2 family protein</fullName>
    </recommendedName>
</protein>
<dbReference type="SUPFAM" id="SSF48317">
    <property type="entry name" value="Acid phosphatase/Vanadium-dependent haloperoxidase"/>
    <property type="match status" value="1"/>
</dbReference>
<comment type="caution">
    <text evidence="1">The sequence shown here is derived from an EMBL/GenBank/DDBJ whole genome shotgun (WGS) entry which is preliminary data.</text>
</comment>
<accession>A0ABN1UFS1</accession>
<evidence type="ECO:0000313" key="1">
    <source>
        <dbReference type="EMBL" id="GAA1148536.1"/>
    </source>
</evidence>
<evidence type="ECO:0000313" key="2">
    <source>
        <dbReference type="Proteomes" id="UP001499979"/>
    </source>
</evidence>
<name>A0ABN1UFS1_9ACTN</name>
<sequence length="285" mass="31249">MTHHRPPTRYVVVAVLAVLALLGALVGPAVYGLVTGSTAKDRIAADPPPSFFPDATTHRIDALTDPQQARATTLMQRWWDQHGTATDDTAFQAFLEANLPGPPDAARRSKEMTEVERLDRERTAAGITAATWLEDHGKKDVWKLAVHDQAEYLPAGPGDDRKNAVDAMLAMTKTVADDLGTKFQMSAPYVLEPSLRNDHTVAPGDVCPCSYPSRHASAAAASRTFLAHFMPQRDPEYRWWQDQIDYSRIYMAGHVASDIAGGTLLGDMVGDYFLVTRGHVDPSRV</sequence>
<dbReference type="Gene3D" id="1.20.144.10">
    <property type="entry name" value="Phosphatidic acid phosphatase type 2/haloperoxidase"/>
    <property type="match status" value="1"/>
</dbReference>
<dbReference type="RefSeq" id="WP_343908298.1">
    <property type="nucleotide sequence ID" value="NZ_BAAAJE010000015.1"/>
</dbReference>
<gene>
    <name evidence="1" type="ORF">GCM10009606_29040</name>
</gene>
<evidence type="ECO:0008006" key="3">
    <source>
        <dbReference type="Google" id="ProtNLM"/>
    </source>
</evidence>
<reference evidence="1 2" key="1">
    <citation type="journal article" date="2019" name="Int. J. Syst. Evol. Microbiol.">
        <title>The Global Catalogue of Microorganisms (GCM) 10K type strain sequencing project: providing services to taxonomists for standard genome sequencing and annotation.</title>
        <authorList>
            <consortium name="The Broad Institute Genomics Platform"/>
            <consortium name="The Broad Institute Genome Sequencing Center for Infectious Disease"/>
            <person name="Wu L."/>
            <person name="Ma J."/>
        </authorList>
    </citation>
    <scope>NUCLEOTIDE SEQUENCE [LARGE SCALE GENOMIC DNA]</scope>
    <source>
        <strain evidence="1 2">JCM 11813</strain>
    </source>
</reference>
<dbReference type="CDD" id="cd01610">
    <property type="entry name" value="PAP2_like"/>
    <property type="match status" value="1"/>
</dbReference>